<comment type="subcellular location">
    <subcellularLocation>
        <location evidence="1">Membrane</location>
        <topology evidence="1">Multi-pass membrane protein</topology>
    </subcellularLocation>
</comment>
<evidence type="ECO:0000256" key="3">
    <source>
        <dbReference type="ARBA" id="ARBA00022989"/>
    </source>
</evidence>
<keyword evidence="4 6" id="KW-0472">Membrane</keyword>
<feature type="transmembrane region" description="Helical" evidence="6">
    <location>
        <begin position="35"/>
        <end position="59"/>
    </location>
</feature>
<keyword evidence="8" id="KW-1185">Reference proteome</keyword>
<dbReference type="InterPro" id="IPR005178">
    <property type="entry name" value="Ostalpha/TMEM184C"/>
</dbReference>
<evidence type="ECO:0000313" key="8">
    <source>
        <dbReference type="Proteomes" id="UP000256328"/>
    </source>
</evidence>
<gene>
    <name evidence="7" type="ORF">BP5796_06546</name>
</gene>
<evidence type="ECO:0000256" key="1">
    <source>
        <dbReference type="ARBA" id="ARBA00004141"/>
    </source>
</evidence>
<dbReference type="PANTHER" id="PTHR23423">
    <property type="entry name" value="ORGANIC SOLUTE TRANSPORTER-RELATED"/>
    <property type="match status" value="1"/>
</dbReference>
<keyword evidence="2 6" id="KW-0812">Transmembrane</keyword>
<evidence type="ECO:0000256" key="6">
    <source>
        <dbReference type="SAM" id="Phobius"/>
    </source>
</evidence>
<feature type="transmembrane region" description="Helical" evidence="6">
    <location>
        <begin position="160"/>
        <end position="181"/>
    </location>
</feature>
<sequence>MGSHHSKTAVTCPVADTSNDPTIVPVVGNLTFHTLSIIIGGGCAVLASIVAIFLIIQHATHFSNPAEQKQIIRILCIIPSFALISFLSIWLSSAAEYLKPGLSVVEAFPLAAFFLLMSTYCVPDEDLNSRATFFSQLQLQNRKGVAQGGGSLGWYRQRSFLVLQFIPVSILMWIVAVAALATGHFCSTSNNIHFAHIWVTVITTISTIVAIMSILHFYRRMKPTLQPHKTMAKLISFKLIVFLNFLQTLVFSFLTSSSRLKPTAHLSASDISTGLPNLLLCLEILLFTPLFIYAYSSSPYILRGHARSTPSAEYYMGGVGGLSALWDALNIVDIALALFTGSKTKISSRASGAGRMSRGGYAIPLGRESPEYGPDEMGRRVYKPRGSLQHLRDEEA</sequence>
<feature type="region of interest" description="Disordered" evidence="5">
    <location>
        <begin position="361"/>
        <end position="396"/>
    </location>
</feature>
<evidence type="ECO:0000256" key="2">
    <source>
        <dbReference type="ARBA" id="ARBA00022692"/>
    </source>
</evidence>
<feature type="transmembrane region" description="Helical" evidence="6">
    <location>
        <begin position="103"/>
        <end position="122"/>
    </location>
</feature>
<dbReference type="OrthoDB" id="5348404at2759"/>
<dbReference type="SMART" id="SM01417">
    <property type="entry name" value="Solute_trans_a"/>
    <property type="match status" value="1"/>
</dbReference>
<proteinExistence type="predicted"/>
<reference evidence="7 8" key="1">
    <citation type="journal article" date="2018" name="IMA Fungus">
        <title>IMA Genome-F 9: Draft genome sequence of Annulohypoxylon stygium, Aspergillus mulundensis, Berkeleyomyces basicola (syn. Thielaviopsis basicola), Ceratocystis smalleyi, two Cercospora beticola strains, Coleophoma cylindrospora, Fusarium fracticaudum, Phialophora cf. hyalina, and Morchella septimelata.</title>
        <authorList>
            <person name="Wingfield B.D."/>
            <person name="Bills G.F."/>
            <person name="Dong Y."/>
            <person name="Huang W."/>
            <person name="Nel W.J."/>
            <person name="Swalarsk-Parry B.S."/>
            <person name="Vaghefi N."/>
            <person name="Wilken P.M."/>
            <person name="An Z."/>
            <person name="de Beer Z.W."/>
            <person name="De Vos L."/>
            <person name="Chen L."/>
            <person name="Duong T.A."/>
            <person name="Gao Y."/>
            <person name="Hammerbacher A."/>
            <person name="Kikkert J.R."/>
            <person name="Li Y."/>
            <person name="Li H."/>
            <person name="Li K."/>
            <person name="Li Q."/>
            <person name="Liu X."/>
            <person name="Ma X."/>
            <person name="Naidoo K."/>
            <person name="Pethybridge S.J."/>
            <person name="Sun J."/>
            <person name="Steenkamp E.T."/>
            <person name="van der Nest M.A."/>
            <person name="van Wyk S."/>
            <person name="Wingfield M.J."/>
            <person name="Xiong C."/>
            <person name="Yue Q."/>
            <person name="Zhang X."/>
        </authorList>
    </citation>
    <scope>NUCLEOTIDE SEQUENCE [LARGE SCALE GENOMIC DNA]</scope>
    <source>
        <strain evidence="7 8">BP5796</strain>
    </source>
</reference>
<dbReference type="Proteomes" id="UP000256328">
    <property type="component" value="Unassembled WGS sequence"/>
</dbReference>
<feature type="transmembrane region" description="Helical" evidence="6">
    <location>
        <begin position="71"/>
        <end position="91"/>
    </location>
</feature>
<name>A0A3D8RNZ1_9HELO</name>
<evidence type="ECO:0000256" key="5">
    <source>
        <dbReference type="SAM" id="MobiDB-lite"/>
    </source>
</evidence>
<feature type="transmembrane region" description="Helical" evidence="6">
    <location>
        <begin position="235"/>
        <end position="254"/>
    </location>
</feature>
<accession>A0A3D8RNZ1</accession>
<dbReference type="EMBL" id="PDLN01000009">
    <property type="protein sequence ID" value="RDW75725.1"/>
    <property type="molecule type" value="Genomic_DNA"/>
</dbReference>
<keyword evidence="3 6" id="KW-1133">Transmembrane helix</keyword>
<comment type="caution">
    <text evidence="7">The sequence shown here is derived from an EMBL/GenBank/DDBJ whole genome shotgun (WGS) entry which is preliminary data.</text>
</comment>
<feature type="transmembrane region" description="Helical" evidence="6">
    <location>
        <begin position="274"/>
        <end position="295"/>
    </location>
</feature>
<evidence type="ECO:0000313" key="7">
    <source>
        <dbReference type="EMBL" id="RDW75725.1"/>
    </source>
</evidence>
<feature type="transmembrane region" description="Helical" evidence="6">
    <location>
        <begin position="193"/>
        <end position="215"/>
    </location>
</feature>
<evidence type="ECO:0000256" key="4">
    <source>
        <dbReference type="ARBA" id="ARBA00023136"/>
    </source>
</evidence>
<evidence type="ECO:0008006" key="9">
    <source>
        <dbReference type="Google" id="ProtNLM"/>
    </source>
</evidence>
<protein>
    <recommendedName>
        <fullName evidence="9">DUF300-domain-containing protein</fullName>
    </recommendedName>
</protein>
<dbReference type="GO" id="GO:0016020">
    <property type="term" value="C:membrane"/>
    <property type="evidence" value="ECO:0007669"/>
    <property type="project" value="UniProtKB-SubCell"/>
</dbReference>
<dbReference type="AlphaFoldDB" id="A0A3D8RNZ1"/>
<organism evidence="7 8">
    <name type="scientific">Coleophoma crateriformis</name>
    <dbReference type="NCBI Taxonomy" id="565419"/>
    <lineage>
        <taxon>Eukaryota</taxon>
        <taxon>Fungi</taxon>
        <taxon>Dikarya</taxon>
        <taxon>Ascomycota</taxon>
        <taxon>Pezizomycotina</taxon>
        <taxon>Leotiomycetes</taxon>
        <taxon>Helotiales</taxon>
        <taxon>Dermateaceae</taxon>
        <taxon>Coleophoma</taxon>
    </lineage>
</organism>
<dbReference type="Pfam" id="PF03619">
    <property type="entry name" value="Solute_trans_a"/>
    <property type="match status" value="1"/>
</dbReference>